<feature type="non-terminal residue" evidence="2">
    <location>
        <position position="1"/>
    </location>
</feature>
<dbReference type="RefSeq" id="XP_014144088.1">
    <property type="nucleotide sequence ID" value="XM_014288613.1"/>
</dbReference>
<name>A0A0L0F0K6_9EUKA</name>
<organism evidence="2 3">
    <name type="scientific">Sphaeroforma arctica JP610</name>
    <dbReference type="NCBI Taxonomy" id="667725"/>
    <lineage>
        <taxon>Eukaryota</taxon>
        <taxon>Ichthyosporea</taxon>
        <taxon>Ichthyophonida</taxon>
        <taxon>Sphaeroforma</taxon>
    </lineage>
</organism>
<evidence type="ECO:0000313" key="2">
    <source>
        <dbReference type="EMBL" id="KNC70186.1"/>
    </source>
</evidence>
<protein>
    <submittedName>
        <fullName evidence="2">Uncharacterized protein</fullName>
    </submittedName>
</protein>
<gene>
    <name evidence="2" type="ORF">SARC_17293</name>
</gene>
<dbReference type="EMBL" id="KQ251874">
    <property type="protein sequence ID" value="KNC70186.1"/>
    <property type="molecule type" value="Genomic_DNA"/>
</dbReference>
<evidence type="ECO:0000313" key="3">
    <source>
        <dbReference type="Proteomes" id="UP000054560"/>
    </source>
</evidence>
<dbReference type="Proteomes" id="UP000054560">
    <property type="component" value="Unassembled WGS sequence"/>
</dbReference>
<dbReference type="GeneID" id="25917797"/>
<sequence>FFATLTPDDPMEVQDEVDEDEMSAIQPMAVPSLLPTATPKITTTTPRSLPDAHASDR</sequence>
<reference evidence="2 3" key="1">
    <citation type="submission" date="2011-02" db="EMBL/GenBank/DDBJ databases">
        <title>The Genome Sequence of Sphaeroforma arctica JP610.</title>
        <authorList>
            <consortium name="The Broad Institute Genome Sequencing Platform"/>
            <person name="Russ C."/>
            <person name="Cuomo C."/>
            <person name="Young S.K."/>
            <person name="Zeng Q."/>
            <person name="Gargeya S."/>
            <person name="Alvarado L."/>
            <person name="Berlin A."/>
            <person name="Chapman S.B."/>
            <person name="Chen Z."/>
            <person name="Freedman E."/>
            <person name="Gellesch M."/>
            <person name="Goldberg J."/>
            <person name="Griggs A."/>
            <person name="Gujja S."/>
            <person name="Heilman E."/>
            <person name="Heiman D."/>
            <person name="Howarth C."/>
            <person name="Mehta T."/>
            <person name="Neiman D."/>
            <person name="Pearson M."/>
            <person name="Roberts A."/>
            <person name="Saif S."/>
            <person name="Shea T."/>
            <person name="Shenoy N."/>
            <person name="Sisk P."/>
            <person name="Stolte C."/>
            <person name="Sykes S."/>
            <person name="White J."/>
            <person name="Yandava C."/>
            <person name="Burger G."/>
            <person name="Gray M.W."/>
            <person name="Holland P.W.H."/>
            <person name="King N."/>
            <person name="Lang F.B.F."/>
            <person name="Roger A.J."/>
            <person name="Ruiz-Trillo I."/>
            <person name="Haas B."/>
            <person name="Nusbaum C."/>
            <person name="Birren B."/>
        </authorList>
    </citation>
    <scope>NUCLEOTIDE SEQUENCE [LARGE SCALE GENOMIC DNA]</scope>
    <source>
        <strain evidence="2 3">JP610</strain>
    </source>
</reference>
<accession>A0A0L0F0K6</accession>
<feature type="compositionally biased region" description="Low complexity" evidence="1">
    <location>
        <begin position="35"/>
        <end position="46"/>
    </location>
</feature>
<feature type="compositionally biased region" description="Acidic residues" evidence="1">
    <location>
        <begin position="9"/>
        <end position="20"/>
    </location>
</feature>
<dbReference type="AlphaFoldDB" id="A0A0L0F0K6"/>
<keyword evidence="3" id="KW-1185">Reference proteome</keyword>
<feature type="region of interest" description="Disordered" evidence="1">
    <location>
        <begin position="1"/>
        <end position="20"/>
    </location>
</feature>
<proteinExistence type="predicted"/>
<feature type="region of interest" description="Disordered" evidence="1">
    <location>
        <begin position="32"/>
        <end position="57"/>
    </location>
</feature>
<evidence type="ECO:0000256" key="1">
    <source>
        <dbReference type="SAM" id="MobiDB-lite"/>
    </source>
</evidence>